<dbReference type="OrthoDB" id="68483at2759"/>
<evidence type="ECO:0000313" key="1">
    <source>
        <dbReference type="EMBL" id="CAI4061561.1"/>
    </source>
</evidence>
<dbReference type="InterPro" id="IPR011009">
    <property type="entry name" value="Kinase-like_dom_sf"/>
</dbReference>
<dbReference type="PANTHER" id="PTHR43895:SF152">
    <property type="entry name" value="SERINE_THREONINE-PROTEIN KINASE TOS3"/>
    <property type="match status" value="1"/>
</dbReference>
<dbReference type="SUPFAM" id="SSF56112">
    <property type="entry name" value="Protein kinase-like (PK-like)"/>
    <property type="match status" value="1"/>
</dbReference>
<accession>A0AA35JIN4</accession>
<dbReference type="PANTHER" id="PTHR43895">
    <property type="entry name" value="CALCIUM/CALMODULIN-DEPENDENT PROTEIN KINASE KINASE-RELATED"/>
    <property type="match status" value="1"/>
</dbReference>
<dbReference type="GO" id="GO:0005737">
    <property type="term" value="C:cytoplasm"/>
    <property type="evidence" value="ECO:0007669"/>
    <property type="project" value="UniProtKB-ARBA"/>
</dbReference>
<dbReference type="Proteomes" id="UP001162087">
    <property type="component" value="Chromosome 7"/>
</dbReference>
<name>A0AA35JIN4_SACK1</name>
<dbReference type="SMART" id="SM00220">
    <property type="entry name" value="S_TKc"/>
    <property type="match status" value="1"/>
</dbReference>
<organism evidence="1 2">
    <name type="scientific">Saccharomyces kudriavzevii (strain ATCC MYA-4449 / AS 2.2408 / CBS 8840 / NBRC 1802 / NCYC 2889)</name>
    <name type="common">Yeast</name>
    <dbReference type="NCBI Taxonomy" id="226230"/>
    <lineage>
        <taxon>Eukaryota</taxon>
        <taxon>Fungi</taxon>
        <taxon>Dikarya</taxon>
        <taxon>Ascomycota</taxon>
        <taxon>Saccharomycotina</taxon>
        <taxon>Saccharomycetes</taxon>
        <taxon>Saccharomycetales</taxon>
        <taxon>Saccharomycetaceae</taxon>
        <taxon>Saccharomyces</taxon>
    </lineage>
</organism>
<dbReference type="GO" id="GO:0004674">
    <property type="term" value="F:protein serine/threonine kinase activity"/>
    <property type="evidence" value="ECO:0007669"/>
    <property type="project" value="UniProtKB-KW"/>
</dbReference>
<dbReference type="InterPro" id="IPR000719">
    <property type="entry name" value="Prot_kinase_dom"/>
</dbReference>
<dbReference type="GO" id="GO:1900180">
    <property type="term" value="P:regulation of protein localization to nucleus"/>
    <property type="evidence" value="ECO:0007669"/>
    <property type="project" value="UniProtKB-ARBA"/>
</dbReference>
<sequence>MVLLKEPVPLLPQSSLLYNNASNVSSRIKETKKVKLSYNPLTKRQILNNFEILGTLGNGQYGKVKLGRDLDTGRLVAIKILNRFEKRSGYSLQVKMENPRIDQEVEVMKRCHHENVVELYEILNDPESAKVYLVLEYCSRGPVKWCPENQLEIKAVGPPILSFQQARNIVSDVVSGLEYLHSQGIIHRDIKPSNLLISSNGTVKISDFGVSILTAAESTNIQSSHEPILKSKTFGTPAFFAPELCSTETYCCRSSAIDIWSLGVTLYCLLFGTLPFNANSGLELFDNIINKPLDFPSYEEILKHDSSNVTIEEYRDAKDLLYKLLEKNPSRRISLAETKTHPFMCRYDNNAAPVVTPLLADPETFRELKISPPSSCKKVELLNLPVNSSFASLDSLYMEDFDHNNFRTAADRNLRHSPSANNVNILSPPAYHNIESRESSYSSFSSYTSSTAFTSQISIHDASLVGDQHYSADENGNSSRVNSRGLSQCKILSTFEEHSFESTQVDLSPALSPVSNPPPQMKTRLVEGTSSGKDELNMDTDASLVLKASDTQRTRRRMSLYKL</sequence>
<dbReference type="InterPro" id="IPR008271">
    <property type="entry name" value="Ser/Thr_kinase_AS"/>
</dbReference>
<dbReference type="GO" id="GO:0007165">
    <property type="term" value="P:signal transduction"/>
    <property type="evidence" value="ECO:0007669"/>
    <property type="project" value="TreeGrafter"/>
</dbReference>
<dbReference type="CDD" id="cd14008">
    <property type="entry name" value="STKc_LKB1_CaMKK"/>
    <property type="match status" value="1"/>
</dbReference>
<dbReference type="GO" id="GO:0042149">
    <property type="term" value="P:cellular response to glucose starvation"/>
    <property type="evidence" value="ECO:0007669"/>
    <property type="project" value="UniProtKB-ARBA"/>
</dbReference>
<dbReference type="InterPro" id="IPR017441">
    <property type="entry name" value="Protein_kinase_ATP_BS"/>
</dbReference>
<keyword evidence="2" id="KW-1185">Reference proteome</keyword>
<reference evidence="1" key="1">
    <citation type="submission" date="2022-10" db="EMBL/GenBank/DDBJ databases">
        <authorList>
            <person name="Byrne P K."/>
        </authorList>
    </citation>
    <scope>NUCLEOTIDE SEQUENCE</scope>
    <source>
        <strain evidence="1">IFO1802</strain>
    </source>
</reference>
<protein>
    <submittedName>
        <fullName evidence="1">Uncharacterized protein</fullName>
    </submittedName>
</protein>
<dbReference type="PROSITE" id="PS00107">
    <property type="entry name" value="PROTEIN_KINASE_ATP"/>
    <property type="match status" value="1"/>
</dbReference>
<proteinExistence type="predicted"/>
<dbReference type="Gene3D" id="1.10.510.10">
    <property type="entry name" value="Transferase(Phosphotransferase) domain 1"/>
    <property type="match status" value="1"/>
</dbReference>
<evidence type="ECO:0000313" key="2">
    <source>
        <dbReference type="Proteomes" id="UP001162087"/>
    </source>
</evidence>
<gene>
    <name evidence="1" type="primary">SKDI07G0860</name>
    <name evidence="1" type="ORF">SKDI_07G0860</name>
</gene>
<dbReference type="GO" id="GO:0005524">
    <property type="term" value="F:ATP binding"/>
    <property type="evidence" value="ECO:0007669"/>
    <property type="project" value="UniProtKB-UniRule"/>
</dbReference>
<dbReference type="PROSITE" id="PS00108">
    <property type="entry name" value="PROTEIN_KINASE_ST"/>
    <property type="match status" value="1"/>
</dbReference>
<dbReference type="EMBL" id="OX365902">
    <property type="protein sequence ID" value="CAI4061561.1"/>
    <property type="molecule type" value="Genomic_DNA"/>
</dbReference>
<dbReference type="Pfam" id="PF00069">
    <property type="entry name" value="Pkinase"/>
    <property type="match status" value="1"/>
</dbReference>
<dbReference type="PROSITE" id="PS50011">
    <property type="entry name" value="PROTEIN_KINASE_DOM"/>
    <property type="match status" value="1"/>
</dbReference>